<dbReference type="EMBL" id="WTYW01000002">
    <property type="protein sequence ID" value="MXO86444.1"/>
    <property type="molecule type" value="Genomic_DNA"/>
</dbReference>
<sequence length="117" mass="12724">MHKRQFLAICLATVIGTSSASVSAQEAASEDVYFVDLDLRSDTGVKSLDARIKKAVRRVCGGVPRGGFYEWRWNVHCKKETLASVIPLRDAAILKARSKDGPIGIAAISVTPSIPRR</sequence>
<dbReference type="NCBIfam" id="TIGR04433">
    <property type="entry name" value="UrcA_uranyl"/>
    <property type="match status" value="1"/>
</dbReference>
<name>A0A844ZFW7_9SPHN</name>
<accession>A0A844ZFW7</accession>
<dbReference type="InterPro" id="IPR030972">
    <property type="entry name" value="UrcA_uranyl"/>
</dbReference>
<feature type="signal peptide" evidence="1">
    <location>
        <begin position="1"/>
        <end position="20"/>
    </location>
</feature>
<gene>
    <name evidence="2" type="ORF">GRI38_10450</name>
</gene>
<reference evidence="2 3" key="1">
    <citation type="submission" date="2019-12" db="EMBL/GenBank/DDBJ databases">
        <title>Genomic-based taxomic classification of the family Erythrobacteraceae.</title>
        <authorList>
            <person name="Xu L."/>
        </authorList>
    </citation>
    <scope>NUCLEOTIDE SEQUENCE [LARGE SCALE GENOMIC DNA]</scope>
    <source>
        <strain evidence="2 3">MCCC 1A09962</strain>
    </source>
</reference>
<keyword evidence="1" id="KW-0732">Signal</keyword>
<proteinExistence type="predicted"/>
<feature type="chain" id="PRO_5032987671" evidence="1">
    <location>
        <begin position="21"/>
        <end position="117"/>
    </location>
</feature>
<evidence type="ECO:0000313" key="2">
    <source>
        <dbReference type="EMBL" id="MXO86444.1"/>
    </source>
</evidence>
<protein>
    <submittedName>
        <fullName evidence="2">UrcA family protein</fullName>
    </submittedName>
</protein>
<evidence type="ECO:0000256" key="1">
    <source>
        <dbReference type="SAM" id="SignalP"/>
    </source>
</evidence>
<keyword evidence="3" id="KW-1185">Reference proteome</keyword>
<evidence type="ECO:0000313" key="3">
    <source>
        <dbReference type="Proteomes" id="UP000433104"/>
    </source>
</evidence>
<dbReference type="Proteomes" id="UP000433104">
    <property type="component" value="Unassembled WGS sequence"/>
</dbReference>
<organism evidence="2 3">
    <name type="scientific">Parapontixanthobacter aurantiacus</name>
    <dbReference type="NCBI Taxonomy" id="1463599"/>
    <lineage>
        <taxon>Bacteria</taxon>
        <taxon>Pseudomonadati</taxon>
        <taxon>Pseudomonadota</taxon>
        <taxon>Alphaproteobacteria</taxon>
        <taxon>Sphingomonadales</taxon>
        <taxon>Erythrobacteraceae</taxon>
        <taxon>Parapontixanthobacter</taxon>
    </lineage>
</organism>
<comment type="caution">
    <text evidence="2">The sequence shown here is derived from an EMBL/GenBank/DDBJ whole genome shotgun (WGS) entry which is preliminary data.</text>
</comment>
<dbReference type="RefSeq" id="WP_160683261.1">
    <property type="nucleotide sequence ID" value="NZ_WTYW01000002.1"/>
</dbReference>
<dbReference type="AlphaFoldDB" id="A0A844ZFW7"/>